<feature type="binding site" evidence="3">
    <location>
        <position position="370"/>
    </location>
    <ligand>
        <name>Zn(2+)</name>
        <dbReference type="ChEBI" id="CHEBI:29105"/>
        <label>2</label>
    </ligand>
</feature>
<dbReference type="InterPro" id="IPR001261">
    <property type="entry name" value="ArgE/DapE_CS"/>
</dbReference>
<dbReference type="Proteomes" id="UP000190285">
    <property type="component" value="Unassembled WGS sequence"/>
</dbReference>
<evidence type="ECO:0000256" key="1">
    <source>
        <dbReference type="ARBA" id="ARBA00006153"/>
    </source>
</evidence>
<dbReference type="InterPro" id="IPR011650">
    <property type="entry name" value="Peptidase_M20_dimer"/>
</dbReference>
<comment type="cofactor">
    <cofactor evidence="3">
        <name>Zn(2+)</name>
        <dbReference type="ChEBI" id="CHEBI:29105"/>
    </cofactor>
    <text evidence="3">Binds 2 Zn(2+) ions per subunit.</text>
</comment>
<dbReference type="EMBL" id="FUZT01000003">
    <property type="protein sequence ID" value="SKC53859.1"/>
    <property type="molecule type" value="Genomic_DNA"/>
</dbReference>
<dbReference type="Gene3D" id="3.40.630.10">
    <property type="entry name" value="Zn peptidases"/>
    <property type="match status" value="1"/>
</dbReference>
<evidence type="ECO:0000256" key="2">
    <source>
        <dbReference type="ARBA" id="ARBA00022801"/>
    </source>
</evidence>
<keyword evidence="7" id="KW-1185">Reference proteome</keyword>
<comment type="similarity">
    <text evidence="1">Belongs to the peptidase M20 family.</text>
</comment>
<evidence type="ECO:0000313" key="6">
    <source>
        <dbReference type="EMBL" id="SKC53859.1"/>
    </source>
</evidence>
<dbReference type="STRING" id="36842.SAMN02194393_01261"/>
<evidence type="ECO:0000256" key="3">
    <source>
        <dbReference type="PIRSR" id="PIRSR001235-1"/>
    </source>
</evidence>
<dbReference type="CDD" id="cd03884">
    <property type="entry name" value="M20_bAS"/>
    <property type="match status" value="1"/>
</dbReference>
<dbReference type="SUPFAM" id="SSF53187">
    <property type="entry name" value="Zn-dependent exopeptidases"/>
    <property type="match status" value="1"/>
</dbReference>
<dbReference type="PANTHER" id="PTHR32494">
    <property type="entry name" value="ALLANTOATE DEIMINASE-RELATED"/>
    <property type="match status" value="1"/>
</dbReference>
<feature type="binding site" evidence="4">
    <location>
        <position position="266"/>
    </location>
    <ligand>
        <name>allantoate</name>
        <dbReference type="ChEBI" id="CHEBI:17536"/>
    </ligand>
</feature>
<dbReference type="InterPro" id="IPR002933">
    <property type="entry name" value="Peptidase_M20"/>
</dbReference>
<evidence type="ECO:0000313" key="7">
    <source>
        <dbReference type="Proteomes" id="UP000190285"/>
    </source>
</evidence>
<evidence type="ECO:0000259" key="5">
    <source>
        <dbReference type="Pfam" id="PF07687"/>
    </source>
</evidence>
<organism evidence="6 7">
    <name type="scientific">Maledivibacter halophilus</name>
    <dbReference type="NCBI Taxonomy" id="36842"/>
    <lineage>
        <taxon>Bacteria</taxon>
        <taxon>Bacillati</taxon>
        <taxon>Bacillota</taxon>
        <taxon>Clostridia</taxon>
        <taxon>Peptostreptococcales</taxon>
        <taxon>Caminicellaceae</taxon>
        <taxon>Maledivibacter</taxon>
    </lineage>
</organism>
<dbReference type="NCBIfam" id="NF006771">
    <property type="entry name" value="PRK09290.1-5"/>
    <property type="match status" value="1"/>
</dbReference>
<feature type="binding site" evidence="4">
    <location>
        <position position="206"/>
    </location>
    <ligand>
        <name>allantoate</name>
        <dbReference type="ChEBI" id="CHEBI:17536"/>
    </ligand>
</feature>
<proteinExistence type="inferred from homology"/>
<dbReference type="PROSITE" id="PS00758">
    <property type="entry name" value="ARGE_DAPE_CPG2_1"/>
    <property type="match status" value="1"/>
</dbReference>
<evidence type="ECO:0000256" key="4">
    <source>
        <dbReference type="PIRSR" id="PIRSR001235-2"/>
    </source>
</evidence>
<feature type="binding site" evidence="3">
    <location>
        <position position="181"/>
    </location>
    <ligand>
        <name>Zn(2+)</name>
        <dbReference type="ChEBI" id="CHEBI:29105"/>
        <label>1</label>
    </ligand>
</feature>
<keyword evidence="2 6" id="KW-0378">Hydrolase</keyword>
<dbReference type="PANTHER" id="PTHR32494:SF5">
    <property type="entry name" value="ALLANTOATE AMIDOHYDROLASE"/>
    <property type="match status" value="1"/>
</dbReference>
<name>A0A1T5JRE5_9FIRM</name>
<feature type="binding site" evidence="3">
    <location>
        <position position="126"/>
    </location>
    <ligand>
        <name>Zn(2+)</name>
        <dbReference type="ChEBI" id="CHEBI:29105"/>
        <label>2</label>
    </ligand>
</feature>
<dbReference type="InterPro" id="IPR010158">
    <property type="entry name" value="Amidase_Cbmase"/>
</dbReference>
<dbReference type="NCBIfam" id="TIGR01879">
    <property type="entry name" value="hydantase"/>
    <property type="match status" value="1"/>
</dbReference>
<feature type="binding site" evidence="3">
    <location>
        <position position="91"/>
    </location>
    <ligand>
        <name>Zn(2+)</name>
        <dbReference type="ChEBI" id="CHEBI:29105"/>
        <label>1</label>
    </ligand>
</feature>
<dbReference type="PIRSF" id="PIRSF001235">
    <property type="entry name" value="Amidase_carbamoylase"/>
    <property type="match status" value="1"/>
</dbReference>
<feature type="domain" description="Peptidase M20 dimerisation" evidence="5">
    <location>
        <begin position="202"/>
        <end position="299"/>
    </location>
</feature>
<dbReference type="Pfam" id="PF01546">
    <property type="entry name" value="Peptidase_M20"/>
    <property type="match status" value="1"/>
</dbReference>
<gene>
    <name evidence="6" type="ORF">SAMN02194393_01261</name>
</gene>
<dbReference type="GO" id="GO:0046872">
    <property type="term" value="F:metal ion binding"/>
    <property type="evidence" value="ECO:0007669"/>
    <property type="project" value="UniProtKB-KW"/>
</dbReference>
<dbReference type="Pfam" id="PF07687">
    <property type="entry name" value="M20_dimer"/>
    <property type="match status" value="1"/>
</dbReference>
<feature type="binding site" evidence="3">
    <location>
        <position position="80"/>
    </location>
    <ligand>
        <name>Zn(2+)</name>
        <dbReference type="ChEBI" id="CHEBI:29105"/>
        <label>1</label>
    </ligand>
</feature>
<dbReference type="SUPFAM" id="SSF55031">
    <property type="entry name" value="Bacterial exopeptidase dimerisation domain"/>
    <property type="match status" value="1"/>
</dbReference>
<dbReference type="Gene3D" id="3.30.70.360">
    <property type="match status" value="1"/>
</dbReference>
<protein>
    <submittedName>
        <fullName evidence="6">N-carbamoyl-L-amino-acid hydrolase</fullName>
    </submittedName>
</protein>
<feature type="binding site" evidence="4">
    <location>
        <position position="279"/>
    </location>
    <ligand>
        <name>allantoate</name>
        <dbReference type="ChEBI" id="CHEBI:17536"/>
    </ligand>
</feature>
<dbReference type="GO" id="GO:0016813">
    <property type="term" value="F:hydrolase activity, acting on carbon-nitrogen (but not peptide) bonds, in linear amidines"/>
    <property type="evidence" value="ECO:0007669"/>
    <property type="project" value="InterPro"/>
</dbReference>
<dbReference type="RefSeq" id="WP_079490210.1">
    <property type="nucleotide sequence ID" value="NZ_FUZT01000003.1"/>
</dbReference>
<keyword evidence="3" id="KW-0862">Zinc</keyword>
<dbReference type="AlphaFoldDB" id="A0A1T5JRE5"/>
<accession>A0A1T5JRE5</accession>
<keyword evidence="3" id="KW-0479">Metal-binding</keyword>
<reference evidence="6 7" key="1">
    <citation type="submission" date="2017-02" db="EMBL/GenBank/DDBJ databases">
        <authorList>
            <person name="Peterson S.W."/>
        </authorList>
    </citation>
    <scope>NUCLEOTIDE SEQUENCE [LARGE SCALE GENOMIC DNA]</scope>
    <source>
        <strain evidence="6 7">M1</strain>
    </source>
</reference>
<dbReference type="InterPro" id="IPR036264">
    <property type="entry name" value="Bact_exopeptidase_dim_dom"/>
</dbReference>
<dbReference type="OrthoDB" id="9808195at2"/>
<sequence length="399" mass="43786">MNINLTRLKSNILKIGEIGRKKGEGITRLAFSDVYYKASDVFKDLMKDAGLKVKTDRLGNVFGKREGKNNDLPSIMIGSHMDTVKNGGLFDGNLGVNAALECIYVLEENNIKTKHPIEIVSFNAEEGSEMGGTFGSRVMVGLQDPLENGLADKLKKYGLTLDDVKSSIRNTSEIKAFLELHIEQGGDLFSKDIPIGIVKGIAGITRYRISALGEANHAGTTPMNLRKDAMMGASKLMVEIEKIAKSMGAPFVATIGVTDVFPGAVNIIPGRVELILEMRDLNQERIEKAVNKIKKSAQSIGEVDFKFELLINKPPVKTSRRIVQCIEEACIDKNIPYQIMASGAGHDAKAIANKVPTGMIFVPSKDGKSHCPDEWTDWEDIKKGTEILLDTIIRLDRIL</sequence>
<feature type="binding site" evidence="3">
    <location>
        <position position="91"/>
    </location>
    <ligand>
        <name>Zn(2+)</name>
        <dbReference type="ChEBI" id="CHEBI:29105"/>
        <label>2</label>
    </ligand>
</feature>